<dbReference type="AlphaFoldDB" id="A0A8C5U9W1"/>
<dbReference type="GO" id="GO:0016712">
    <property type="term" value="F:oxidoreductase activity, acting on paired donors, with incorporation or reduction of molecular oxygen, reduced flavin or flavoprotein as one donor, and incorporation of one atom of oxygen"/>
    <property type="evidence" value="ECO:0007669"/>
    <property type="project" value="TreeGrafter"/>
</dbReference>
<evidence type="ECO:0000256" key="9">
    <source>
        <dbReference type="ARBA" id="ARBA00023004"/>
    </source>
</evidence>
<dbReference type="Pfam" id="PF00067">
    <property type="entry name" value="p450"/>
    <property type="match status" value="1"/>
</dbReference>
<dbReference type="InterPro" id="IPR002401">
    <property type="entry name" value="Cyt_P450_E_grp-I"/>
</dbReference>
<organism evidence="14 15">
    <name type="scientific">Malurus cyaneus samueli</name>
    <dbReference type="NCBI Taxonomy" id="2593467"/>
    <lineage>
        <taxon>Eukaryota</taxon>
        <taxon>Metazoa</taxon>
        <taxon>Chordata</taxon>
        <taxon>Craniata</taxon>
        <taxon>Vertebrata</taxon>
        <taxon>Euteleostomi</taxon>
        <taxon>Archelosauria</taxon>
        <taxon>Archosauria</taxon>
        <taxon>Dinosauria</taxon>
        <taxon>Saurischia</taxon>
        <taxon>Theropoda</taxon>
        <taxon>Coelurosauria</taxon>
        <taxon>Aves</taxon>
        <taxon>Neognathae</taxon>
        <taxon>Neoaves</taxon>
        <taxon>Telluraves</taxon>
        <taxon>Australaves</taxon>
        <taxon>Passeriformes</taxon>
        <taxon>Meliphagoidea</taxon>
        <taxon>Maluridae</taxon>
        <taxon>Malurus</taxon>
    </lineage>
</organism>
<dbReference type="GO" id="GO:0020037">
    <property type="term" value="F:heme binding"/>
    <property type="evidence" value="ECO:0007669"/>
    <property type="project" value="InterPro"/>
</dbReference>
<comment type="cofactor">
    <cofactor evidence="1 12">
        <name>heme</name>
        <dbReference type="ChEBI" id="CHEBI:30413"/>
    </cofactor>
</comment>
<dbReference type="FunFam" id="1.10.630.10:FF:000010">
    <property type="entry name" value="cytochrome P450 2W1 isoform X2"/>
    <property type="match status" value="1"/>
</dbReference>
<keyword evidence="8 13" id="KW-0560">Oxidoreductase</keyword>
<reference evidence="14" key="1">
    <citation type="submission" date="2025-08" db="UniProtKB">
        <authorList>
            <consortium name="Ensembl"/>
        </authorList>
    </citation>
    <scope>IDENTIFICATION</scope>
</reference>
<dbReference type="GO" id="GO:0005506">
    <property type="term" value="F:iron ion binding"/>
    <property type="evidence" value="ECO:0007669"/>
    <property type="project" value="InterPro"/>
</dbReference>
<evidence type="ECO:0000256" key="2">
    <source>
        <dbReference type="ARBA" id="ARBA00004524"/>
    </source>
</evidence>
<feature type="binding site" description="axial binding residue" evidence="12">
    <location>
        <position position="415"/>
    </location>
    <ligand>
        <name>heme</name>
        <dbReference type="ChEBI" id="CHEBI:30413"/>
    </ligand>
    <ligandPart>
        <name>Fe</name>
        <dbReference type="ChEBI" id="CHEBI:18248"/>
    </ligandPart>
</feature>
<keyword evidence="10 13" id="KW-0503">Monooxygenase</keyword>
<evidence type="ECO:0000256" key="7">
    <source>
        <dbReference type="ARBA" id="ARBA00022848"/>
    </source>
</evidence>
<dbReference type="GO" id="GO:0005737">
    <property type="term" value="C:cytoplasm"/>
    <property type="evidence" value="ECO:0007669"/>
    <property type="project" value="TreeGrafter"/>
</dbReference>
<keyword evidence="11" id="KW-0472">Membrane</keyword>
<dbReference type="SUPFAM" id="SSF48264">
    <property type="entry name" value="Cytochrome P450"/>
    <property type="match status" value="1"/>
</dbReference>
<protein>
    <recommendedName>
        <fullName evidence="16">Cytochrome P450</fullName>
    </recommendedName>
</protein>
<evidence type="ECO:0000256" key="11">
    <source>
        <dbReference type="ARBA" id="ARBA00023136"/>
    </source>
</evidence>
<dbReference type="GO" id="GO:0006805">
    <property type="term" value="P:xenobiotic metabolic process"/>
    <property type="evidence" value="ECO:0007669"/>
    <property type="project" value="TreeGrafter"/>
</dbReference>
<dbReference type="InterPro" id="IPR017972">
    <property type="entry name" value="Cyt_P450_CS"/>
</dbReference>
<keyword evidence="5 12" id="KW-0479">Metal-binding</keyword>
<dbReference type="PANTHER" id="PTHR24300:SF395">
    <property type="entry name" value="CYTOCHROME P450, FAMILY 2, SUBFAMILY AC, POLYPEPTIDE 7"/>
    <property type="match status" value="1"/>
</dbReference>
<keyword evidence="7" id="KW-0492">Microsome</keyword>
<reference evidence="14" key="2">
    <citation type="submission" date="2025-09" db="UniProtKB">
        <authorList>
            <consortium name="Ensembl"/>
        </authorList>
    </citation>
    <scope>IDENTIFICATION</scope>
</reference>
<name>A0A8C5U9W1_9PASS</name>
<keyword evidence="15" id="KW-1185">Reference proteome</keyword>
<dbReference type="Ensembl" id="ENSMCST00000019320.1">
    <property type="protein sequence ID" value="ENSMCSP00000018848.1"/>
    <property type="gene ID" value="ENSMCSG00000013225.1"/>
</dbReference>
<evidence type="ECO:0008006" key="16">
    <source>
        <dbReference type="Google" id="ProtNLM"/>
    </source>
</evidence>
<dbReference type="PRINTS" id="PR00385">
    <property type="entry name" value="P450"/>
</dbReference>
<evidence type="ECO:0000256" key="10">
    <source>
        <dbReference type="ARBA" id="ARBA00023033"/>
    </source>
</evidence>
<evidence type="ECO:0000256" key="4">
    <source>
        <dbReference type="ARBA" id="ARBA00022617"/>
    </source>
</evidence>
<dbReference type="InterPro" id="IPR050182">
    <property type="entry name" value="Cytochrome_P450_fam2"/>
</dbReference>
<comment type="subcellular location">
    <subcellularLocation>
        <location evidence="2">Microsome membrane</location>
    </subcellularLocation>
</comment>
<evidence type="ECO:0000256" key="6">
    <source>
        <dbReference type="ARBA" id="ARBA00022824"/>
    </source>
</evidence>
<keyword evidence="4 12" id="KW-0349">Heme</keyword>
<dbReference type="InterPro" id="IPR001128">
    <property type="entry name" value="Cyt_P450"/>
</dbReference>
<keyword evidence="6" id="KW-0256">Endoplasmic reticulum</keyword>
<accession>A0A8C5U9W1</accession>
<evidence type="ECO:0000313" key="14">
    <source>
        <dbReference type="Ensembl" id="ENSMCSP00000018848.1"/>
    </source>
</evidence>
<dbReference type="Proteomes" id="UP000694560">
    <property type="component" value="Unplaced"/>
</dbReference>
<evidence type="ECO:0000313" key="15">
    <source>
        <dbReference type="Proteomes" id="UP000694560"/>
    </source>
</evidence>
<evidence type="ECO:0000256" key="5">
    <source>
        <dbReference type="ARBA" id="ARBA00022723"/>
    </source>
</evidence>
<dbReference type="Gene3D" id="1.10.630.10">
    <property type="entry name" value="Cytochrome P450"/>
    <property type="match status" value="1"/>
</dbReference>
<sequence>AFSNQPPNVVLLACCCRTPQECSGILLTALMGAVIADTLLCKQGLSKIYGNVFTVHFGPRKAVVLAGYETIKDALLNHAEEFGERAEIPIFRKITQGKGISFSHGELWKTMRRFTLSTLRDFGMGKRALEIRILEEVNSLIKYFESYRGEWKPFDTKMILNNAVSNVICSILFGERFEYDDPVFLTLLKFRYQNVLKNLYNFYPSLGFLSGASKTVLQNISELNAFLQKLFQEHKEELNENDLTGFVDAFLMKQKQKPHTAFDNGNLVFTTLDLFSGGTETTSTTVRWGLLLMMKYPEIQRKIQEEMNRVIEPGELPKLEDRKKMPYTEAVIHEIQRFANIVPMGVSRSTPSDVNFRGYVIPKGTEIIPLLTTALKDEAHWKTPHQFNPSHFLDANGNFVRREAFIPFSIGRRACLGEGLAKMELFLFFSGLLRKFVFQPPPGVDKSDLDLTADVGFTLTPMPHLVCAVPVNEQTWH</sequence>
<keyword evidence="9 12" id="KW-0408">Iron</keyword>
<evidence type="ECO:0000256" key="1">
    <source>
        <dbReference type="ARBA" id="ARBA00001971"/>
    </source>
</evidence>
<evidence type="ECO:0000256" key="8">
    <source>
        <dbReference type="ARBA" id="ARBA00023002"/>
    </source>
</evidence>
<dbReference type="PROSITE" id="PS00086">
    <property type="entry name" value="CYTOCHROME_P450"/>
    <property type="match status" value="1"/>
</dbReference>
<dbReference type="GO" id="GO:0006082">
    <property type="term" value="P:organic acid metabolic process"/>
    <property type="evidence" value="ECO:0007669"/>
    <property type="project" value="TreeGrafter"/>
</dbReference>
<proteinExistence type="inferred from homology"/>
<dbReference type="GO" id="GO:0046222">
    <property type="term" value="P:aflatoxin metabolic process"/>
    <property type="evidence" value="ECO:0007669"/>
    <property type="project" value="UniProtKB-ARBA"/>
</dbReference>
<evidence type="ECO:0000256" key="12">
    <source>
        <dbReference type="PIRSR" id="PIRSR602401-1"/>
    </source>
</evidence>
<dbReference type="PRINTS" id="PR00463">
    <property type="entry name" value="EP450I"/>
</dbReference>
<evidence type="ECO:0000256" key="3">
    <source>
        <dbReference type="ARBA" id="ARBA00010617"/>
    </source>
</evidence>
<evidence type="ECO:0000256" key="13">
    <source>
        <dbReference type="RuleBase" id="RU000461"/>
    </source>
</evidence>
<dbReference type="PANTHER" id="PTHR24300">
    <property type="entry name" value="CYTOCHROME P450 508A4-RELATED"/>
    <property type="match status" value="1"/>
</dbReference>
<comment type="similarity">
    <text evidence="3 13">Belongs to the cytochrome P450 family.</text>
</comment>
<dbReference type="InterPro" id="IPR036396">
    <property type="entry name" value="Cyt_P450_sf"/>
</dbReference>